<feature type="domain" description="UEV" evidence="7">
    <location>
        <begin position="11"/>
        <end position="158"/>
    </location>
</feature>
<dbReference type="InterPro" id="IPR008883">
    <property type="entry name" value="UEV_N"/>
</dbReference>
<keyword evidence="4" id="KW-0967">Endosome</keyword>
<dbReference type="Pfam" id="PF05743">
    <property type="entry name" value="UEV"/>
    <property type="match status" value="1"/>
</dbReference>
<dbReference type="GO" id="GO:0043130">
    <property type="term" value="F:ubiquitin binding"/>
    <property type="evidence" value="ECO:0007669"/>
    <property type="project" value="TreeGrafter"/>
</dbReference>
<evidence type="ECO:0000256" key="1">
    <source>
        <dbReference type="ARBA" id="ARBA00004177"/>
    </source>
</evidence>
<evidence type="ECO:0000256" key="2">
    <source>
        <dbReference type="ARBA" id="ARBA00009594"/>
    </source>
</evidence>
<evidence type="ECO:0000256" key="6">
    <source>
        <dbReference type="ARBA" id="ARBA00023054"/>
    </source>
</evidence>
<evidence type="ECO:0000256" key="4">
    <source>
        <dbReference type="ARBA" id="ARBA00022753"/>
    </source>
</evidence>
<evidence type="ECO:0000313" key="8">
    <source>
        <dbReference type="EMBL" id="GJM87633.1"/>
    </source>
</evidence>
<evidence type="ECO:0000259" key="7">
    <source>
        <dbReference type="PROSITE" id="PS51322"/>
    </source>
</evidence>
<sequence length="339" mass="37141">MATAAASAGTVELVDAALAPYDHADLRWLVRQHVFAVLNEFPSLSPSVDAYTAADGKSTVLLNARGRLVVSAALPPLQLTLWLPREYPYRRPLVYAFPADAQAAALVPDHPFVDHRTGRIRDTLSYLDSWCVPASSLAGLVRSLLAAFRMCHPLTNVSAIATSSPEEERDRLHKVLVDALISRLGTDMAAFRDHVHHDIQDVSSLQACLSARADEASRAIYKLEEDRMKLERAVTASHAYRGQLLGWLRQTSPAPEPGTVLELQAAGGGDAKRWLESKVSELALDDAMEALGRALEIGALGFPEYIKRIKIVAREQFFSCYAASSSLNKSTFSKQLSHR</sequence>
<evidence type="ECO:0000256" key="3">
    <source>
        <dbReference type="ARBA" id="ARBA00022448"/>
    </source>
</evidence>
<protein>
    <recommendedName>
        <fullName evidence="7">UEV domain-containing protein</fullName>
    </recommendedName>
</protein>
<dbReference type="SUPFAM" id="SSF140111">
    <property type="entry name" value="Endosomal sorting complex assembly domain"/>
    <property type="match status" value="1"/>
</dbReference>
<dbReference type="InterPro" id="IPR016135">
    <property type="entry name" value="UBQ-conjugating_enzyme/RWD"/>
</dbReference>
<evidence type="ECO:0000256" key="5">
    <source>
        <dbReference type="ARBA" id="ARBA00022927"/>
    </source>
</evidence>
<name>A0AAV5BPT5_ELECO</name>
<dbReference type="Gene3D" id="3.10.110.10">
    <property type="entry name" value="Ubiquitin Conjugating Enzyme"/>
    <property type="match status" value="1"/>
</dbReference>
<gene>
    <name evidence="8" type="primary">ga03609</name>
    <name evidence="8" type="ORF">PR202_ga03609</name>
</gene>
<dbReference type="EMBL" id="BQKI01000002">
    <property type="protein sequence ID" value="GJM87633.1"/>
    <property type="molecule type" value="Genomic_DNA"/>
</dbReference>
<reference evidence="8" key="2">
    <citation type="submission" date="2021-12" db="EMBL/GenBank/DDBJ databases">
        <title>Resequencing data analysis of finger millet.</title>
        <authorList>
            <person name="Hatakeyama M."/>
            <person name="Aluri S."/>
            <person name="Balachadran M.T."/>
            <person name="Sivarajan S.R."/>
            <person name="Poveda L."/>
            <person name="Shimizu-Inatsugi R."/>
            <person name="Schlapbach R."/>
            <person name="Sreeman S.M."/>
            <person name="Shimizu K.K."/>
        </authorList>
    </citation>
    <scope>NUCLEOTIDE SEQUENCE</scope>
</reference>
<dbReference type="CDD" id="cd11685">
    <property type="entry name" value="UEV_TSG101-like"/>
    <property type="match status" value="1"/>
</dbReference>
<reference evidence="8" key="1">
    <citation type="journal article" date="2018" name="DNA Res.">
        <title>Multiple hybrid de novo genome assembly of finger millet, an orphan allotetraploid crop.</title>
        <authorList>
            <person name="Hatakeyama M."/>
            <person name="Aluri S."/>
            <person name="Balachadran M.T."/>
            <person name="Sivarajan S.R."/>
            <person name="Patrignani A."/>
            <person name="Gruter S."/>
            <person name="Poveda L."/>
            <person name="Shimizu-Inatsugi R."/>
            <person name="Baeten J."/>
            <person name="Francoijs K.J."/>
            <person name="Nataraja K.N."/>
            <person name="Reddy Y.A.N."/>
            <person name="Phadnis S."/>
            <person name="Ravikumar R.L."/>
            <person name="Schlapbach R."/>
            <person name="Sreeman S.M."/>
            <person name="Shimizu K.K."/>
        </authorList>
    </citation>
    <scope>NUCLEOTIDE SEQUENCE</scope>
</reference>
<evidence type="ECO:0000313" key="9">
    <source>
        <dbReference type="Proteomes" id="UP001054889"/>
    </source>
</evidence>
<dbReference type="Gene3D" id="6.10.140.820">
    <property type="match status" value="1"/>
</dbReference>
<dbReference type="SUPFAM" id="SSF54495">
    <property type="entry name" value="UBC-like"/>
    <property type="match status" value="1"/>
</dbReference>
<dbReference type="InterPro" id="IPR017916">
    <property type="entry name" value="SB_dom"/>
</dbReference>
<accession>A0AAV5BPT5</accession>
<proteinExistence type="inferred from homology"/>
<dbReference type="GO" id="GO:0015031">
    <property type="term" value="P:protein transport"/>
    <property type="evidence" value="ECO:0007669"/>
    <property type="project" value="UniProtKB-KW"/>
</dbReference>
<comment type="subcellular location">
    <subcellularLocation>
        <location evidence="1">Endosome</location>
    </subcellularLocation>
</comment>
<dbReference type="PANTHER" id="PTHR23306">
    <property type="entry name" value="TUMOR SUSCEPTIBILITY GENE 101 PROTEIN-RELATED"/>
    <property type="match status" value="1"/>
</dbReference>
<dbReference type="PANTHER" id="PTHR23306:SF21">
    <property type="entry name" value="UBIQUITIN-CONJUGATING ENZYME_RWD-LIKE PROTEIN"/>
    <property type="match status" value="1"/>
</dbReference>
<dbReference type="GO" id="GO:0000813">
    <property type="term" value="C:ESCRT I complex"/>
    <property type="evidence" value="ECO:0007669"/>
    <property type="project" value="TreeGrafter"/>
</dbReference>
<keyword evidence="9" id="KW-1185">Reference proteome</keyword>
<dbReference type="AlphaFoldDB" id="A0AAV5BPT5"/>
<keyword evidence="6" id="KW-0175">Coiled coil</keyword>
<dbReference type="PROSITE" id="PS51322">
    <property type="entry name" value="UEV"/>
    <property type="match status" value="1"/>
</dbReference>
<dbReference type="Proteomes" id="UP001054889">
    <property type="component" value="Unassembled WGS sequence"/>
</dbReference>
<keyword evidence="3" id="KW-0813">Transport</keyword>
<dbReference type="InterPro" id="IPR037202">
    <property type="entry name" value="ESCRT_assembly_dom"/>
</dbReference>
<dbReference type="InterPro" id="IPR052070">
    <property type="entry name" value="ESCRT-I_UEV_domain"/>
</dbReference>
<comment type="caution">
    <text evidence="8">The sequence shown here is derived from an EMBL/GenBank/DDBJ whole genome shotgun (WGS) entry which is preliminary data.</text>
</comment>
<keyword evidence="5" id="KW-0653">Protein transport</keyword>
<organism evidence="8 9">
    <name type="scientific">Eleusine coracana subsp. coracana</name>
    <dbReference type="NCBI Taxonomy" id="191504"/>
    <lineage>
        <taxon>Eukaryota</taxon>
        <taxon>Viridiplantae</taxon>
        <taxon>Streptophyta</taxon>
        <taxon>Embryophyta</taxon>
        <taxon>Tracheophyta</taxon>
        <taxon>Spermatophyta</taxon>
        <taxon>Magnoliopsida</taxon>
        <taxon>Liliopsida</taxon>
        <taxon>Poales</taxon>
        <taxon>Poaceae</taxon>
        <taxon>PACMAD clade</taxon>
        <taxon>Chloridoideae</taxon>
        <taxon>Cynodonteae</taxon>
        <taxon>Eleusininae</taxon>
        <taxon>Eleusine</taxon>
    </lineage>
</organism>
<dbReference type="Pfam" id="PF09454">
    <property type="entry name" value="Vps23_core"/>
    <property type="match status" value="1"/>
</dbReference>
<comment type="similarity">
    <text evidence="2">Belongs to the ubiquitin-conjugating enzyme family. UEV subfamily.</text>
</comment>
<dbReference type="GO" id="GO:0008333">
    <property type="term" value="P:endosome to lysosome transport"/>
    <property type="evidence" value="ECO:0007669"/>
    <property type="project" value="TreeGrafter"/>
</dbReference>